<dbReference type="EMBL" id="BKCJ010008264">
    <property type="protein sequence ID" value="GEU81365.1"/>
    <property type="molecule type" value="Genomic_DNA"/>
</dbReference>
<evidence type="ECO:0000256" key="1">
    <source>
        <dbReference type="SAM" id="MobiDB-lite"/>
    </source>
</evidence>
<dbReference type="InterPro" id="IPR036397">
    <property type="entry name" value="RNaseH_sf"/>
</dbReference>
<dbReference type="InterPro" id="IPR043128">
    <property type="entry name" value="Rev_trsase/Diguanyl_cyclase"/>
</dbReference>
<dbReference type="CDD" id="cd01647">
    <property type="entry name" value="RT_LTR"/>
    <property type="match status" value="1"/>
</dbReference>
<gene>
    <name evidence="3" type="ORF">Tci_053343</name>
</gene>
<proteinExistence type="predicted"/>
<feature type="compositionally biased region" description="Polar residues" evidence="1">
    <location>
        <begin position="816"/>
        <end position="827"/>
    </location>
</feature>
<feature type="region of interest" description="Disordered" evidence="1">
    <location>
        <begin position="32"/>
        <end position="54"/>
    </location>
</feature>
<dbReference type="PANTHER" id="PTHR48475:SF2">
    <property type="entry name" value="RIBONUCLEASE H"/>
    <property type="match status" value="1"/>
</dbReference>
<accession>A0A6L2N9S7</accession>
<evidence type="ECO:0000313" key="3">
    <source>
        <dbReference type="EMBL" id="GEU81365.1"/>
    </source>
</evidence>
<feature type="compositionally biased region" description="Basic and acidic residues" evidence="1">
    <location>
        <begin position="75"/>
        <end position="85"/>
    </location>
</feature>
<feature type="compositionally biased region" description="Basic and acidic residues" evidence="1">
    <location>
        <begin position="214"/>
        <end position="232"/>
    </location>
</feature>
<dbReference type="InterPro" id="IPR000477">
    <property type="entry name" value="RT_dom"/>
</dbReference>
<protein>
    <recommendedName>
        <fullName evidence="2">Reverse transcriptase domain-containing protein</fullName>
    </recommendedName>
</protein>
<dbReference type="GO" id="GO:0003676">
    <property type="term" value="F:nucleic acid binding"/>
    <property type="evidence" value="ECO:0007669"/>
    <property type="project" value="InterPro"/>
</dbReference>
<dbReference type="Gene3D" id="3.30.420.10">
    <property type="entry name" value="Ribonuclease H-like superfamily/Ribonuclease H"/>
    <property type="match status" value="1"/>
</dbReference>
<reference evidence="3" key="1">
    <citation type="journal article" date="2019" name="Sci. Rep.">
        <title>Draft genome of Tanacetum cinerariifolium, the natural source of mosquito coil.</title>
        <authorList>
            <person name="Yamashiro T."/>
            <person name="Shiraishi A."/>
            <person name="Satake H."/>
            <person name="Nakayama K."/>
        </authorList>
    </citation>
    <scope>NUCLEOTIDE SEQUENCE</scope>
</reference>
<feature type="region of interest" description="Disordered" evidence="1">
    <location>
        <begin position="75"/>
        <end position="101"/>
    </location>
</feature>
<feature type="compositionally biased region" description="Basic and acidic residues" evidence="1">
    <location>
        <begin position="32"/>
        <end position="46"/>
    </location>
</feature>
<name>A0A6L2N9S7_TANCI</name>
<feature type="region of interest" description="Disordered" evidence="1">
    <location>
        <begin position="214"/>
        <end position="238"/>
    </location>
</feature>
<comment type="caution">
    <text evidence="3">The sequence shown here is derived from an EMBL/GenBank/DDBJ whole genome shotgun (WGS) entry which is preliminary data.</text>
</comment>
<sequence length="827" mass="94513">MASSPGMTPLSYALILPYCTPQSTYLLSHRSKDYDEERQMEPRPEPNQEATLTLQPRFLWSVGNEKELWDLRKHQTRKEAGEEGTPKFSTSSKEKAKAPGPSLPDTLTILYRFWVYTKSIKGRDRFSPCRGPNHGLLSNLSKSPREILATEKAARSFEYPPRMFGSRRSRDMSKYCYFHEDYRDDTNDCRQLRNQIKEAVKSGQLSHLVKGIKKEKVKASKNELTEGKKDKSPTPAEAPLPMIRQVESYTKNKFEGLTSKSKEITFPSGGSNSSAASKVDLKVPLIRFSGEKSWSIGKIPLEITIGDPPLTRKETLSFVIFKPDSPYNMLLGRTTMQKMATVVSTIHGAIKFHTTRGIGERVCYRKTPFGLKNARATYQRLLDKVFHDQIGRNLEAYVDDMVIKSTFEEDMLANIKETFEKFRSINMKINPKKCSFDIEEGPFLGHLITKVPKDHFSSSRYSKAAQIRRTYNGQEAEAVLQEMKKFVEIPPTLTEPVQGEILMMYLTASTESISAALFTKREEEQIPIYFVSRVPQGLSSTTQEWKSSYYHWYMQQGGYEGTYADKQPTIREYLQKTKEALKGFDSYTIEHIRRNQNKKAVALSKLALMTFEHLTKKVMVEVLLKRSIEEKETLQVKTKEGESSMTPIYEYLVSGLLPEDPKESRKIRTNDIVKEVHEGSCGFNIEPRSMVVRIMKQGYYWPSMHRDDAKVLQDYKKCKEQSAIRKVAESSVITAGSGWPFSHWGVNILGPLPTAPGDLCKGLKVTQSFFPITEHMEIMNHIEKQLARSQQGWVDDLAQVLWGKDKGSRQEKKKQGNSFNQRGLLSK</sequence>
<dbReference type="Pfam" id="PF00078">
    <property type="entry name" value="RVT_1"/>
    <property type="match status" value="1"/>
</dbReference>
<feature type="domain" description="Reverse transcriptase" evidence="2">
    <location>
        <begin position="345"/>
        <end position="446"/>
    </location>
</feature>
<evidence type="ECO:0000259" key="2">
    <source>
        <dbReference type="Pfam" id="PF00078"/>
    </source>
</evidence>
<feature type="region of interest" description="Disordered" evidence="1">
    <location>
        <begin position="805"/>
        <end position="827"/>
    </location>
</feature>
<dbReference type="PANTHER" id="PTHR48475">
    <property type="entry name" value="RIBONUCLEASE H"/>
    <property type="match status" value="1"/>
</dbReference>
<dbReference type="InterPro" id="IPR043502">
    <property type="entry name" value="DNA/RNA_pol_sf"/>
</dbReference>
<organism evidence="3">
    <name type="scientific">Tanacetum cinerariifolium</name>
    <name type="common">Dalmatian daisy</name>
    <name type="synonym">Chrysanthemum cinerariifolium</name>
    <dbReference type="NCBI Taxonomy" id="118510"/>
    <lineage>
        <taxon>Eukaryota</taxon>
        <taxon>Viridiplantae</taxon>
        <taxon>Streptophyta</taxon>
        <taxon>Embryophyta</taxon>
        <taxon>Tracheophyta</taxon>
        <taxon>Spermatophyta</taxon>
        <taxon>Magnoliopsida</taxon>
        <taxon>eudicotyledons</taxon>
        <taxon>Gunneridae</taxon>
        <taxon>Pentapetalae</taxon>
        <taxon>asterids</taxon>
        <taxon>campanulids</taxon>
        <taxon>Asterales</taxon>
        <taxon>Asteraceae</taxon>
        <taxon>Asteroideae</taxon>
        <taxon>Anthemideae</taxon>
        <taxon>Anthemidinae</taxon>
        <taxon>Tanacetum</taxon>
    </lineage>
</organism>
<dbReference type="SUPFAM" id="SSF56672">
    <property type="entry name" value="DNA/RNA polymerases"/>
    <property type="match status" value="1"/>
</dbReference>
<dbReference type="Gene3D" id="3.30.70.270">
    <property type="match status" value="1"/>
</dbReference>
<feature type="compositionally biased region" description="Basic and acidic residues" evidence="1">
    <location>
        <begin position="805"/>
        <end position="814"/>
    </location>
</feature>
<dbReference type="AlphaFoldDB" id="A0A6L2N9S7"/>